<sequence>MSRQLKDSEELANTYVDERVAYLLPKFEAIAPYKLNQRKKGTGDLAGWEKLAAVEAKNLKITYPDDQPEELKTYNTALRQITALKKSLKLAAKTQIKDSALYHPVCTIITHFGNALSYQFASYKEKQNTDYRQKVDVRREPENRIEIDLTNSLKFAHNTLTDIKNGNDANWLDVSCSIALVTGRRMAEVHLSASFERVDDYTVRFKGHLKGKDRKLKIADKAVFIRDVAFDIPTLVNADLVVFGVQWLGDKGKRFDSNEDPERVNRRFSKTLNQHCKQFDIFPEDERTYHKFRAAYFRACVVNAGRDGFDFLDYAKTVLIDNDEKTIDSYKRYEIKQGTLTQI</sequence>
<name>A0ABU5UU86_NODSP</name>
<organism evidence="2 4">
    <name type="scientific">Nodularia spumigena UHCC 0060</name>
    <dbReference type="NCBI Taxonomy" id="3110300"/>
    <lineage>
        <taxon>Bacteria</taxon>
        <taxon>Bacillati</taxon>
        <taxon>Cyanobacteriota</taxon>
        <taxon>Cyanophyceae</taxon>
        <taxon>Nostocales</taxon>
        <taxon>Nodulariaceae</taxon>
        <taxon>Nodularia</taxon>
    </lineage>
</organism>
<dbReference type="EMBL" id="JAYGHK010000065">
    <property type="protein sequence ID" value="MEA5609868.1"/>
    <property type="molecule type" value="Genomic_DNA"/>
</dbReference>
<evidence type="ECO:0000259" key="1">
    <source>
        <dbReference type="Pfam" id="PF16684"/>
    </source>
</evidence>
<comment type="caution">
    <text evidence="2">The sequence shown here is derived from an EMBL/GenBank/DDBJ whole genome shotgun (WGS) entry which is preliminary data.</text>
</comment>
<evidence type="ECO:0000313" key="3">
    <source>
        <dbReference type="EMBL" id="MEA5609887.1"/>
    </source>
</evidence>
<dbReference type="InterPro" id="IPR032047">
    <property type="entry name" value="ResT/TelK_cat"/>
</dbReference>
<gene>
    <name evidence="2" type="ORF">VB695_17650</name>
    <name evidence="3" type="ORF">VB695_17745</name>
</gene>
<evidence type="ECO:0000313" key="2">
    <source>
        <dbReference type="EMBL" id="MEA5609868.1"/>
    </source>
</evidence>
<dbReference type="EMBL" id="JAYGHK010000065">
    <property type="protein sequence ID" value="MEA5609887.1"/>
    <property type="molecule type" value="Genomic_DNA"/>
</dbReference>
<evidence type="ECO:0000313" key="4">
    <source>
        <dbReference type="Proteomes" id="UP001303285"/>
    </source>
</evidence>
<feature type="domain" description="Telomere resolvase ResT/TelK catalytic" evidence="1">
    <location>
        <begin position="143"/>
        <end position="333"/>
    </location>
</feature>
<protein>
    <submittedName>
        <fullName evidence="2">Protelomerase family protein</fullName>
    </submittedName>
</protein>
<dbReference type="Pfam" id="PF16684">
    <property type="entry name" value="ResT-TelK_cat"/>
    <property type="match status" value="1"/>
</dbReference>
<reference evidence="2 4" key="1">
    <citation type="submission" date="2023-12" db="EMBL/GenBank/DDBJ databases">
        <title>Baltic Sea Cyanobacteria.</title>
        <authorList>
            <person name="Delbaje E."/>
            <person name="Fewer D.P."/>
            <person name="Shishido T.K."/>
        </authorList>
    </citation>
    <scope>NUCLEOTIDE SEQUENCE [LARGE SCALE GENOMIC DNA]</scope>
    <source>
        <strain evidence="2 4">UHCC 0060</strain>
    </source>
</reference>
<dbReference type="RefSeq" id="WP_323210022.1">
    <property type="nucleotide sequence ID" value="NZ_JAYGHK010000065.1"/>
</dbReference>
<dbReference type="Gene3D" id="1.10.443.30">
    <property type="entry name" value="Telomere resolvase"/>
    <property type="match status" value="1"/>
</dbReference>
<keyword evidence="4" id="KW-1185">Reference proteome</keyword>
<dbReference type="Proteomes" id="UP001303285">
    <property type="component" value="Unassembled WGS sequence"/>
</dbReference>
<dbReference type="InterPro" id="IPR038280">
    <property type="entry name" value="ResT/TelK_cat_sf"/>
</dbReference>
<accession>A0ABU5UU86</accession>
<proteinExistence type="predicted"/>